<feature type="compositionally biased region" description="Low complexity" evidence="1">
    <location>
        <begin position="437"/>
        <end position="464"/>
    </location>
</feature>
<dbReference type="OMA" id="SACMAAP"/>
<evidence type="ECO:0000256" key="1">
    <source>
        <dbReference type="SAM" id="MobiDB-lite"/>
    </source>
</evidence>
<evidence type="ECO:0000313" key="2">
    <source>
        <dbReference type="EMBL" id="KPI84472.1"/>
    </source>
</evidence>
<gene>
    <name evidence="2" type="ORF">ABL78_6478</name>
</gene>
<reference evidence="2 3" key="1">
    <citation type="journal article" date="2015" name="PLoS Pathog.">
        <title>Leptomonas seymouri: Adaptations to the Dixenous Life Cycle Analyzed by Genome Sequencing, Transcriptome Profiling and Co-infection with Leishmania donovani.</title>
        <authorList>
            <person name="Kraeva N."/>
            <person name="Butenko A."/>
            <person name="Hlavacova J."/>
            <person name="Kostygov A."/>
            <person name="Myskova J."/>
            <person name="Grybchuk D."/>
            <person name="Lestinova T."/>
            <person name="Votypka J."/>
            <person name="Volf P."/>
            <person name="Opperdoes F."/>
            <person name="Flegontov P."/>
            <person name="Lukes J."/>
            <person name="Yurchenko V."/>
        </authorList>
    </citation>
    <scope>NUCLEOTIDE SEQUENCE [LARGE SCALE GENOMIC DNA]</scope>
    <source>
        <strain evidence="2 3">ATCC 30220</strain>
    </source>
</reference>
<protein>
    <recommendedName>
        <fullName evidence="4">PLAC8 family protein</fullName>
    </recommendedName>
</protein>
<organism evidence="2 3">
    <name type="scientific">Leptomonas seymouri</name>
    <dbReference type="NCBI Taxonomy" id="5684"/>
    <lineage>
        <taxon>Eukaryota</taxon>
        <taxon>Discoba</taxon>
        <taxon>Euglenozoa</taxon>
        <taxon>Kinetoplastea</taxon>
        <taxon>Metakinetoplastina</taxon>
        <taxon>Trypanosomatida</taxon>
        <taxon>Trypanosomatidae</taxon>
        <taxon>Leishmaniinae</taxon>
        <taxon>Leptomonas</taxon>
    </lineage>
</organism>
<evidence type="ECO:0000313" key="3">
    <source>
        <dbReference type="Proteomes" id="UP000038009"/>
    </source>
</evidence>
<accession>A0A0N1I3A7</accession>
<dbReference type="OrthoDB" id="266151at2759"/>
<feature type="compositionally biased region" description="Low complexity" evidence="1">
    <location>
        <begin position="9"/>
        <end position="18"/>
    </location>
</feature>
<evidence type="ECO:0008006" key="4">
    <source>
        <dbReference type="Google" id="ProtNLM"/>
    </source>
</evidence>
<name>A0A0N1I3A7_LEPSE</name>
<dbReference type="Proteomes" id="UP000038009">
    <property type="component" value="Unassembled WGS sequence"/>
</dbReference>
<feature type="region of interest" description="Disordered" evidence="1">
    <location>
        <begin position="1"/>
        <end position="168"/>
    </location>
</feature>
<proteinExistence type="predicted"/>
<feature type="region of interest" description="Disordered" evidence="1">
    <location>
        <begin position="420"/>
        <end position="471"/>
    </location>
</feature>
<dbReference type="EMBL" id="LJSK01000256">
    <property type="protein sequence ID" value="KPI84472.1"/>
    <property type="molecule type" value="Genomic_DNA"/>
</dbReference>
<sequence>MPARPSSPPSSGASRATSLSLPQLQLQGVPIAYRQDDGSDRPGPIISPLRRHAYYPPAERYTEEQPQHRGTSPCDSYTHGDAGPPAAAVAPSPEASHGSGREGVSSAMRQAPHPTLPAACQREEEEEQRHAADGADAPAADSRNGCTRDDDNADRQKSSLANAERNPGLACEPVVKPVFAPLQEMHARQQQQQPLYYASPSAYGLPYLQQQNFQLGQPYGGSPQPPLQLYSVVVPHTAGSAMSMNYSSPLYPPQQPYMTPYPQPFSDGFAAVTTEESRRLSESPYWNTGLCGLTLDPLSTIDAFICSYCMSSAHFNMLYREERGLFGPMIAGLICVDCCVAAETLPYFFSWSALALHTFVLRREIRKRYGICGNPFIVRHHGADGDGAYPARDVTVDGNNAATAEGATQSTEPAAAAVTAADVPQTQEQPARDAADDAAVTTATPATTATTAPAATTVEGTEAAPQPVPTETVVSTQPRFPILSEVREFNWLECSADLLMSVFCTGCAAAQHHREMSLRGEWPGKVIFSRECFCRAHEQQQLPVAVPMTNMN</sequence>
<feature type="compositionally biased region" description="Basic and acidic residues" evidence="1">
    <location>
        <begin position="146"/>
        <end position="157"/>
    </location>
</feature>
<comment type="caution">
    <text evidence="2">The sequence shown here is derived from an EMBL/GenBank/DDBJ whole genome shotgun (WGS) entry which is preliminary data.</text>
</comment>
<dbReference type="AlphaFoldDB" id="A0A0N1I3A7"/>
<feature type="compositionally biased region" description="Low complexity" evidence="1">
    <location>
        <begin position="82"/>
        <end position="95"/>
    </location>
</feature>
<dbReference type="VEuPathDB" id="TriTrypDB:Lsey_0256_0070"/>
<keyword evidence="3" id="KW-1185">Reference proteome</keyword>